<dbReference type="Proteomes" id="UP000679725">
    <property type="component" value="Unassembled WGS sequence"/>
</dbReference>
<feature type="region of interest" description="Disordered" evidence="1">
    <location>
        <begin position="58"/>
        <end position="84"/>
    </location>
</feature>
<organism evidence="3 4">
    <name type="scientific">Dyadobacter linearis</name>
    <dbReference type="NCBI Taxonomy" id="2823330"/>
    <lineage>
        <taxon>Bacteria</taxon>
        <taxon>Pseudomonadati</taxon>
        <taxon>Bacteroidota</taxon>
        <taxon>Cytophagia</taxon>
        <taxon>Cytophagales</taxon>
        <taxon>Spirosomataceae</taxon>
        <taxon>Dyadobacter</taxon>
    </lineage>
</organism>
<reference evidence="3 4" key="1">
    <citation type="submission" date="2021-04" db="EMBL/GenBank/DDBJ databases">
        <authorList>
            <person name="Rodrigo-Torres L."/>
            <person name="Arahal R. D."/>
            <person name="Lucena T."/>
        </authorList>
    </citation>
    <scope>NUCLEOTIDE SEQUENCE [LARGE SCALE GENOMIC DNA]</scope>
    <source>
        <strain evidence="3 4">CECT 9623</strain>
    </source>
</reference>
<keyword evidence="4" id="KW-1185">Reference proteome</keyword>
<sequence>MLLAACVFTACDNSSKKQEAVLKAQQATIDSMKVAMEKKAIVDSMNTVMAQREKEEVREEKQATQTVYASQAAPAQKKSRWNHKAKGAVVGAGTGAVTGAIINKNRAEGALVGSLIGAGVGVGTGAIVDQQVKKKQKQQ</sequence>
<gene>
    <name evidence="3" type="ORF">DYBT9623_02132</name>
</gene>
<evidence type="ECO:0000313" key="4">
    <source>
        <dbReference type="Proteomes" id="UP000679725"/>
    </source>
</evidence>
<name>A0ABM8UPM7_9BACT</name>
<dbReference type="Pfam" id="PF13441">
    <property type="entry name" value="Gly-zipper_YMGG"/>
    <property type="match status" value="1"/>
</dbReference>
<dbReference type="EMBL" id="CAJRAU010000002">
    <property type="protein sequence ID" value="CAG5069396.1"/>
    <property type="molecule type" value="Genomic_DNA"/>
</dbReference>
<dbReference type="InterPro" id="IPR027367">
    <property type="entry name" value="Gly-zipper_YMGG"/>
</dbReference>
<evidence type="ECO:0000256" key="1">
    <source>
        <dbReference type="SAM" id="MobiDB-lite"/>
    </source>
</evidence>
<feature type="domain" description="YMGG-like Gly-zipper" evidence="2">
    <location>
        <begin position="84"/>
        <end position="126"/>
    </location>
</feature>
<comment type="caution">
    <text evidence="3">The sequence shown here is derived from an EMBL/GenBank/DDBJ whole genome shotgun (WGS) entry which is preliminary data.</text>
</comment>
<evidence type="ECO:0000259" key="2">
    <source>
        <dbReference type="Pfam" id="PF13441"/>
    </source>
</evidence>
<proteinExistence type="predicted"/>
<protein>
    <recommendedName>
        <fullName evidence="2">YMGG-like Gly-zipper domain-containing protein</fullName>
    </recommendedName>
</protein>
<evidence type="ECO:0000313" key="3">
    <source>
        <dbReference type="EMBL" id="CAG5069396.1"/>
    </source>
</evidence>
<accession>A0ABM8UPM7</accession>